<feature type="region of interest" description="Disordered" evidence="7">
    <location>
        <begin position="735"/>
        <end position="763"/>
    </location>
</feature>
<dbReference type="CDD" id="cd00063">
    <property type="entry name" value="FN3"/>
    <property type="match status" value="1"/>
</dbReference>
<dbReference type="GeneTree" id="ENSGT00940000159975"/>
<dbReference type="SMART" id="SM00241">
    <property type="entry name" value="ZP"/>
    <property type="match status" value="1"/>
</dbReference>
<dbReference type="Pfam" id="PF23344">
    <property type="entry name" value="ZP-N"/>
    <property type="match status" value="1"/>
</dbReference>
<feature type="chain" id="PRO_5034474663" evidence="9">
    <location>
        <begin position="25"/>
        <end position="1481"/>
    </location>
</feature>
<evidence type="ECO:0000259" key="11">
    <source>
        <dbReference type="PROSITE" id="PS50026"/>
    </source>
</evidence>
<dbReference type="Gene3D" id="2.10.25.10">
    <property type="entry name" value="Laminin"/>
    <property type="match status" value="2"/>
</dbReference>
<dbReference type="GO" id="GO:1904708">
    <property type="term" value="P:regulation of granulosa cell apoptotic process"/>
    <property type="evidence" value="ECO:0007669"/>
    <property type="project" value="Ensembl"/>
</dbReference>
<feature type="domain" description="EGF-like" evidence="11">
    <location>
        <begin position="1013"/>
        <end position="1051"/>
    </location>
</feature>
<dbReference type="SUPFAM" id="SSF57256">
    <property type="entry name" value="Elafin-like"/>
    <property type="match status" value="1"/>
</dbReference>
<dbReference type="Pfam" id="PF00100">
    <property type="entry name" value="Zona_pellucida"/>
    <property type="match status" value="1"/>
</dbReference>
<dbReference type="SMART" id="SM00181">
    <property type="entry name" value="EGF"/>
    <property type="match status" value="2"/>
</dbReference>
<evidence type="ECO:0000256" key="5">
    <source>
        <dbReference type="ARBA" id="ARBA00023180"/>
    </source>
</evidence>
<dbReference type="InterPro" id="IPR000742">
    <property type="entry name" value="EGF"/>
</dbReference>
<name>A0A8C3HGC1_CHRPI</name>
<evidence type="ECO:0000313" key="16">
    <source>
        <dbReference type="Proteomes" id="UP000694380"/>
    </source>
</evidence>
<dbReference type="GO" id="GO:0010468">
    <property type="term" value="P:regulation of gene expression"/>
    <property type="evidence" value="ECO:0007669"/>
    <property type="project" value="Ensembl"/>
</dbReference>
<keyword evidence="2 9" id="KW-0732">Signal</keyword>
<dbReference type="GO" id="GO:0060612">
    <property type="term" value="P:adipose tissue development"/>
    <property type="evidence" value="ECO:0007669"/>
    <property type="project" value="Ensembl"/>
</dbReference>
<dbReference type="InterPro" id="IPR018097">
    <property type="entry name" value="EGF_Ca-bd_CS"/>
</dbReference>
<dbReference type="PROSITE" id="PS00010">
    <property type="entry name" value="ASX_HYDROXYL"/>
    <property type="match status" value="2"/>
</dbReference>
<dbReference type="PROSITE" id="PS01187">
    <property type="entry name" value="EGF_CA"/>
    <property type="match status" value="2"/>
</dbReference>
<dbReference type="SUPFAM" id="SSF49265">
    <property type="entry name" value="Fibronectin type III"/>
    <property type="match status" value="1"/>
</dbReference>
<dbReference type="InterPro" id="IPR000152">
    <property type="entry name" value="EGF-type_Asp/Asn_hydroxyl_site"/>
</dbReference>
<feature type="domain" description="ZP" evidence="12">
    <location>
        <begin position="1154"/>
        <end position="1396"/>
    </location>
</feature>
<dbReference type="CDD" id="cd00054">
    <property type="entry name" value="EGF_CA"/>
    <property type="match status" value="2"/>
</dbReference>
<dbReference type="InterPro" id="IPR013783">
    <property type="entry name" value="Ig-like_fold"/>
</dbReference>
<reference evidence="15" key="2">
    <citation type="submission" date="2025-09" db="UniProtKB">
        <authorList>
            <consortium name="Ensembl"/>
        </authorList>
    </citation>
    <scope>IDENTIFICATION</scope>
</reference>
<evidence type="ECO:0000256" key="9">
    <source>
        <dbReference type="SAM" id="SignalP"/>
    </source>
</evidence>
<feature type="compositionally biased region" description="Low complexity" evidence="7">
    <location>
        <begin position="619"/>
        <end position="633"/>
    </location>
</feature>
<dbReference type="InterPro" id="IPR001507">
    <property type="entry name" value="ZP_dom"/>
</dbReference>
<dbReference type="GO" id="GO:0007338">
    <property type="term" value="P:single fertilization"/>
    <property type="evidence" value="ECO:0007669"/>
    <property type="project" value="Ensembl"/>
</dbReference>
<dbReference type="Gene3D" id="4.10.75.10">
    <property type="entry name" value="Elafin-like"/>
    <property type="match status" value="1"/>
</dbReference>
<dbReference type="PANTHER" id="PTHR14002">
    <property type="entry name" value="ENDOGLIN/TGF-BETA RECEPTOR TYPE III"/>
    <property type="match status" value="1"/>
</dbReference>
<dbReference type="GO" id="GO:0030414">
    <property type="term" value="F:peptidase inhibitor activity"/>
    <property type="evidence" value="ECO:0007669"/>
    <property type="project" value="InterPro"/>
</dbReference>
<dbReference type="PROSITE" id="PS50024">
    <property type="entry name" value="SEA"/>
    <property type="match status" value="2"/>
</dbReference>
<evidence type="ECO:0000256" key="7">
    <source>
        <dbReference type="SAM" id="MobiDB-lite"/>
    </source>
</evidence>
<dbReference type="InterPro" id="IPR042235">
    <property type="entry name" value="ZP-C_dom"/>
</dbReference>
<feature type="domain" description="EMI" evidence="13">
    <location>
        <begin position="40"/>
        <end position="113"/>
    </location>
</feature>
<evidence type="ECO:0000256" key="3">
    <source>
        <dbReference type="ARBA" id="ARBA00022737"/>
    </source>
</evidence>
<dbReference type="CDD" id="cd00199">
    <property type="entry name" value="WAP"/>
    <property type="match status" value="1"/>
</dbReference>
<keyword evidence="5" id="KW-0325">Glycoprotein</keyword>
<dbReference type="Gene3D" id="2.60.40.3210">
    <property type="entry name" value="Zona pellucida, ZP-N domain"/>
    <property type="match status" value="1"/>
</dbReference>
<dbReference type="PROSITE" id="PS50026">
    <property type="entry name" value="EGF_3"/>
    <property type="match status" value="1"/>
</dbReference>
<dbReference type="InterPro" id="IPR008197">
    <property type="entry name" value="WAP_dom"/>
</dbReference>
<evidence type="ECO:0000259" key="13">
    <source>
        <dbReference type="PROSITE" id="PS51041"/>
    </source>
</evidence>
<dbReference type="Gene3D" id="2.60.40.4100">
    <property type="entry name" value="Zona pellucida, ZP-C domain"/>
    <property type="match status" value="1"/>
</dbReference>
<protein>
    <submittedName>
        <fullName evidence="15">Uromodulin like 1</fullName>
    </submittedName>
</protein>
<gene>
    <name evidence="15" type="primary">UMODL1</name>
</gene>
<keyword evidence="8" id="KW-1133">Transmembrane helix</keyword>
<dbReference type="SMART" id="SM00060">
    <property type="entry name" value="FN3"/>
    <property type="match status" value="2"/>
</dbReference>
<reference evidence="15" key="1">
    <citation type="submission" date="2025-08" db="UniProtKB">
        <authorList>
            <consortium name="Ensembl"/>
        </authorList>
    </citation>
    <scope>IDENTIFICATION</scope>
</reference>
<accession>A0A8C3HGC1</accession>
<dbReference type="SUPFAM" id="SSF57196">
    <property type="entry name" value="EGF/Laminin"/>
    <property type="match status" value="2"/>
</dbReference>
<dbReference type="InterPro" id="IPR049883">
    <property type="entry name" value="NOTCH1_EGF-like"/>
</dbReference>
<sequence>MPIFAGTMTRIIVISFFILWTATGQGKGNVFTEKGLSLLGYHLCNYSMTKTVSKMVAYQKSYEKHTSCGGWIPWMVCPKTSYKMQYRIVEVPEIMNFTDCCEEYEQVGFYCTLSLNRSSEFASRPGVCPEEEMDSLNYSCTLDTDCPGLKKCCNSSKGTGCVDPIPEERNLKKYWYNVTVLVKMDFNELSRVDPRLLNHSRLLHAMMTGALWPLNSSVYHIQTTQAETYAGTLASQVLIGLHQPAPLTKVSSLLKGIVKRVYEVINIDVQDVNECSHAELKACSRSELCINLEGYSNCTCEHEHVDRDSRQPQKEFKGLSSIGNHRIVSVTSSSFEVSWSVNSTLNHTFQVQVYKGKELLRNMETTEMKMDVSGLEAGIKYTVKISYESCGKNIVSYQNVKTDAQIFGVTIKILNYNFTEHFHNTSSSEYQEFSRLLLAEIENSFPPNISILYKTGKLKVQIESLTAGSIIVRLRIIVQDPEFPIDVSTFAPMLSSLYRSSVFLVDQQSASVEDWDECASRSENDCCMYAECINLMGSYMCRCKTTMDTNPSRPGRNCEGEIVNPVTEMMPLNESGRPEIPPETSTGLHASPAITEIRTMTTLSSKRSTTLNMPTVLPSSGTQASSSHSSISSPPVTPRQGMTSSIGFERNNSTIGMEGPTTIKTLVVVTEQWKDVSASLENSMEKTLTGAPQQLTTVTSAFRDATGQEQHTSPLPILSMVSNTTSAIVRNKTIGETHKPLQVPEASSQDGSSTSLPTTENPTIYTLNSTLDVHEEMGKVSNSWSETPPKESFSVPPVSPDFSPPAFSATTFPNTDCIPVPAKRIIFSDVTSISFHVAWSTDSALNPAFRFLLLQENQLISEAKIQSTSLTVPGLKPGILYTVEITTEVCGMESKPARQKVKTAVQKLNGSVRITNVKYTAGLNNASSEEYHNFTQLFLGEVRKSLPLNRLREMDLGLIKMLITSITNGSIVVGFDLLTAKDLDIHNLSTDFHDVFKNSSYFTVDNTSLSIRDYDECEREDNDCSPDASCQNTYGSYQCSCNEGFADLDSERPGRNCEAFPLSHGPTTAHGKHVGGTGLPVTHPHTSAPVFSPATEDSAAAKTKAEEDTMFSSTAMLRASIASVSNARSSPHVTTSPLTKSSQGISIKDAVRVFCEIEKIVISIQKIFLQQESIPESALYLGEPHCNVSFSNDTRVVLWTAWDECGTKVQSNLTKTIVKTILRNDNSSQGVIHNLKIVCPIHCVFQNNLLTSSGYSSEGVYTFFEDLQGSGDFITEMQLFVGNSSIPQNFSVSVTDDILIEVGIQKGDSRLKVVVTECWATPTSNSVDHLSFGFINNSCPVPETYTTMIENGNSRKAQFKLKIFSFVNNSVVYLHCKIRICVETPESTCKMSCRDVRSLKSGEIIATHRTSWGPLCRATASDAKSETASRLGVGPIILIVIAVFVFVLGAAALLVFQYQRKTGRYNFKIKSDNFSYQVFYD</sequence>
<dbReference type="InterPro" id="IPR001881">
    <property type="entry name" value="EGF-like_Ca-bd_dom"/>
</dbReference>
<evidence type="ECO:0000256" key="2">
    <source>
        <dbReference type="ARBA" id="ARBA00022729"/>
    </source>
</evidence>
<dbReference type="Pfam" id="PF00095">
    <property type="entry name" value="WAP"/>
    <property type="match status" value="1"/>
</dbReference>
<dbReference type="InterPro" id="IPR055356">
    <property type="entry name" value="ZP-N"/>
</dbReference>
<dbReference type="InterPro" id="IPR003961">
    <property type="entry name" value="FN3_dom"/>
</dbReference>
<organism evidence="15 16">
    <name type="scientific">Chrysemys picta bellii</name>
    <name type="common">Western painted turtle</name>
    <name type="synonym">Emys bellii</name>
    <dbReference type="NCBI Taxonomy" id="8478"/>
    <lineage>
        <taxon>Eukaryota</taxon>
        <taxon>Metazoa</taxon>
        <taxon>Chordata</taxon>
        <taxon>Craniata</taxon>
        <taxon>Vertebrata</taxon>
        <taxon>Euteleostomi</taxon>
        <taxon>Archelosauria</taxon>
        <taxon>Testudinata</taxon>
        <taxon>Testudines</taxon>
        <taxon>Cryptodira</taxon>
        <taxon>Durocryptodira</taxon>
        <taxon>Testudinoidea</taxon>
        <taxon>Emydidae</taxon>
        <taxon>Chrysemys</taxon>
    </lineage>
</organism>
<dbReference type="GO" id="GO:0005615">
    <property type="term" value="C:extracellular space"/>
    <property type="evidence" value="ECO:0007669"/>
    <property type="project" value="Ensembl"/>
</dbReference>
<dbReference type="PANTHER" id="PTHR14002:SF22">
    <property type="entry name" value="UROMODULIN-LIKE 1"/>
    <property type="match status" value="1"/>
</dbReference>
<dbReference type="GO" id="GO:0005509">
    <property type="term" value="F:calcium ion binding"/>
    <property type="evidence" value="ECO:0007669"/>
    <property type="project" value="InterPro"/>
</dbReference>
<dbReference type="GO" id="GO:0097211">
    <property type="term" value="P:cellular response to gonadotropin-releasing hormone"/>
    <property type="evidence" value="ECO:0007669"/>
    <property type="project" value="Ensembl"/>
</dbReference>
<keyword evidence="3" id="KW-0677">Repeat</keyword>
<keyword evidence="8" id="KW-0812">Transmembrane</keyword>
<feature type="domain" description="WAP" evidence="14">
    <location>
        <begin position="121"/>
        <end position="165"/>
    </location>
</feature>
<evidence type="ECO:0000259" key="10">
    <source>
        <dbReference type="PROSITE" id="PS50024"/>
    </source>
</evidence>
<dbReference type="Ensembl" id="ENSCPBT00000020864.1">
    <property type="protein sequence ID" value="ENSCPBP00000017661.1"/>
    <property type="gene ID" value="ENSCPBG00000012927.1"/>
</dbReference>
<dbReference type="PRINTS" id="PR00023">
    <property type="entry name" value="ZPELLUCIDA"/>
</dbReference>
<feature type="domain" description="SEA" evidence="10">
    <location>
        <begin position="403"/>
        <end position="517"/>
    </location>
</feature>
<keyword evidence="16" id="KW-1185">Reference proteome</keyword>
<feature type="domain" description="SEA" evidence="10">
    <location>
        <begin position="904"/>
        <end position="1016"/>
    </location>
</feature>
<keyword evidence="1 6" id="KW-0245">EGF-like domain</keyword>
<dbReference type="GO" id="GO:2000354">
    <property type="term" value="P:regulation of ovarian follicle development"/>
    <property type="evidence" value="ECO:0007669"/>
    <property type="project" value="Ensembl"/>
</dbReference>
<dbReference type="InterPro" id="IPR000082">
    <property type="entry name" value="SEA_dom"/>
</dbReference>
<dbReference type="InterPro" id="IPR011489">
    <property type="entry name" value="EMI_domain"/>
</dbReference>
<keyword evidence="8" id="KW-0472">Membrane</keyword>
<dbReference type="Gene3D" id="2.60.40.10">
    <property type="entry name" value="Immunoglobulins"/>
    <property type="match status" value="2"/>
</dbReference>
<proteinExistence type="predicted"/>
<dbReference type="PROSITE" id="PS51034">
    <property type="entry name" value="ZP_2"/>
    <property type="match status" value="1"/>
</dbReference>
<feature type="region of interest" description="Disordered" evidence="7">
    <location>
        <begin position="617"/>
        <end position="642"/>
    </location>
</feature>
<comment type="caution">
    <text evidence="6">Lacks conserved residue(s) required for the propagation of feature annotation.</text>
</comment>
<feature type="signal peptide" evidence="9">
    <location>
        <begin position="1"/>
        <end position="24"/>
    </location>
</feature>
<dbReference type="InterPro" id="IPR036645">
    <property type="entry name" value="Elafin-like_sf"/>
</dbReference>
<dbReference type="PROSITE" id="PS51041">
    <property type="entry name" value="EMI"/>
    <property type="match status" value="1"/>
</dbReference>
<dbReference type="OMA" id="NSFEMSW"/>
<dbReference type="InterPro" id="IPR055355">
    <property type="entry name" value="ZP-C"/>
</dbReference>
<evidence type="ECO:0000256" key="6">
    <source>
        <dbReference type="PROSITE-ProRule" id="PRU00076"/>
    </source>
</evidence>
<evidence type="ECO:0000259" key="12">
    <source>
        <dbReference type="PROSITE" id="PS51034"/>
    </source>
</evidence>
<evidence type="ECO:0000256" key="4">
    <source>
        <dbReference type="ARBA" id="ARBA00023157"/>
    </source>
</evidence>
<keyword evidence="4" id="KW-1015">Disulfide bond</keyword>
<evidence type="ECO:0000313" key="15">
    <source>
        <dbReference type="Ensembl" id="ENSCPBP00000017661.1"/>
    </source>
</evidence>
<evidence type="ECO:0000256" key="1">
    <source>
        <dbReference type="ARBA" id="ARBA00022536"/>
    </source>
</evidence>
<dbReference type="GO" id="GO:0009897">
    <property type="term" value="C:external side of plasma membrane"/>
    <property type="evidence" value="ECO:0007669"/>
    <property type="project" value="Ensembl"/>
</dbReference>
<dbReference type="Proteomes" id="UP000694380">
    <property type="component" value="Unplaced"/>
</dbReference>
<dbReference type="SMART" id="SM00217">
    <property type="entry name" value="WAP"/>
    <property type="match status" value="1"/>
</dbReference>
<feature type="transmembrane region" description="Helical" evidence="8">
    <location>
        <begin position="1433"/>
        <end position="1456"/>
    </location>
</feature>
<dbReference type="PROSITE" id="PS51390">
    <property type="entry name" value="WAP"/>
    <property type="match status" value="1"/>
</dbReference>
<dbReference type="InterPro" id="IPR048290">
    <property type="entry name" value="ZP_chr"/>
</dbReference>
<evidence type="ECO:0000259" key="14">
    <source>
        <dbReference type="PROSITE" id="PS51390"/>
    </source>
</evidence>
<dbReference type="Pfam" id="PF07645">
    <property type="entry name" value="EGF_CA"/>
    <property type="match status" value="3"/>
</dbReference>
<dbReference type="InterPro" id="IPR036116">
    <property type="entry name" value="FN3_sf"/>
</dbReference>
<dbReference type="FunFam" id="2.10.25.10:FF:000038">
    <property type="entry name" value="Fibrillin 2"/>
    <property type="match status" value="1"/>
</dbReference>
<evidence type="ECO:0000256" key="8">
    <source>
        <dbReference type="SAM" id="Phobius"/>
    </source>
</evidence>
<dbReference type="SMART" id="SM00179">
    <property type="entry name" value="EGF_CA"/>
    <property type="match status" value="3"/>
</dbReference>
<feature type="compositionally biased region" description="Polar residues" evidence="7">
    <location>
        <begin position="745"/>
        <end position="763"/>
    </location>
</feature>